<reference evidence="1" key="2">
    <citation type="journal article" date="2022" name="Syst. Appl. Microbiol.">
        <title>Physiological and genomic characterisation of Luteimonas fraxinea sp. nov., a bacterial species associated with trees tolerant to ash dieback.</title>
        <authorList>
            <person name="Ulrich K."/>
            <person name="Becker R."/>
            <person name="Behrendt U."/>
            <person name="Kube M."/>
            <person name="Schneck V."/>
            <person name="Ulrich A."/>
        </authorList>
    </citation>
    <scope>NUCLEOTIDE SEQUENCE</scope>
    <source>
        <strain evidence="1">A1P009</strain>
    </source>
</reference>
<organism evidence="1 2">
    <name type="scientific">Luteimonas fraxinea</name>
    <dbReference type="NCBI Taxonomy" id="2901869"/>
    <lineage>
        <taxon>Bacteria</taxon>
        <taxon>Pseudomonadati</taxon>
        <taxon>Pseudomonadota</taxon>
        <taxon>Gammaproteobacteria</taxon>
        <taxon>Lysobacterales</taxon>
        <taxon>Lysobacteraceae</taxon>
        <taxon>Luteimonas</taxon>
    </lineage>
</organism>
<name>A0ABS8UDU2_9GAMM</name>
<evidence type="ECO:0000313" key="1">
    <source>
        <dbReference type="EMBL" id="MCD9096685.1"/>
    </source>
</evidence>
<sequence length="299" mass="33746">MWAKAKEQDTPDVDPEKSRLLGLMDFAQQEPITDPEEVSWASYSGTIKDRFGDAVGIDDPTLLKDYSPDVLAVALAVRRATFKQRVLDGVALREAGQVGERFLSDAELVDDKSYWRMGVQRLAAEELVHLDPNIRDDVESMRLAVDHGKRVIVLVTDQRQEGFYAMEALRAMVRCEGVPEHGYTVRVVFVVFMDEEETSPLFAYPYELMTLTHYAPERVVLVGGGQAASEQLEQAIHGGDATIAGLYERAIAFFAHWRSENDPDGQRLQGWAKLAKRALYARLDDSGLLLRHHRWLRSN</sequence>
<keyword evidence="2" id="KW-1185">Reference proteome</keyword>
<evidence type="ECO:0000313" key="2">
    <source>
        <dbReference type="Proteomes" id="UP001430360"/>
    </source>
</evidence>
<accession>A0ABS8UDU2</accession>
<proteinExistence type="predicted"/>
<dbReference type="RefSeq" id="WP_232135527.1">
    <property type="nucleotide sequence ID" value="NZ_JAJQKU010000002.1"/>
</dbReference>
<comment type="caution">
    <text evidence="1">The sequence shown here is derived from an EMBL/GenBank/DDBJ whole genome shotgun (WGS) entry which is preliminary data.</text>
</comment>
<protein>
    <submittedName>
        <fullName evidence="1">Uncharacterized protein</fullName>
    </submittedName>
</protein>
<dbReference type="EMBL" id="JAJQKU010000002">
    <property type="protein sequence ID" value="MCD9096685.1"/>
    <property type="molecule type" value="Genomic_DNA"/>
</dbReference>
<reference evidence="1" key="1">
    <citation type="submission" date="2021-12" db="EMBL/GenBank/DDBJ databases">
        <authorList>
            <person name="Ulrich A."/>
        </authorList>
    </citation>
    <scope>NUCLEOTIDE SEQUENCE</scope>
    <source>
        <strain evidence="1">A1P009</strain>
    </source>
</reference>
<gene>
    <name evidence="1" type="ORF">LTT95_06985</name>
</gene>
<dbReference type="Proteomes" id="UP001430360">
    <property type="component" value="Unassembled WGS sequence"/>
</dbReference>